<keyword evidence="2" id="KW-1185">Reference proteome</keyword>
<dbReference type="EMBL" id="CM023482">
    <property type="protein sequence ID" value="KAH6937631.1"/>
    <property type="molecule type" value="Genomic_DNA"/>
</dbReference>
<proteinExistence type="predicted"/>
<evidence type="ECO:0000313" key="1">
    <source>
        <dbReference type="EMBL" id="KAH6937631.1"/>
    </source>
</evidence>
<comment type="caution">
    <text evidence="1">The sequence shown here is derived from an EMBL/GenBank/DDBJ whole genome shotgun (WGS) entry which is preliminary data.</text>
</comment>
<accession>A0ACB7SUG3</accession>
<evidence type="ECO:0000313" key="2">
    <source>
        <dbReference type="Proteomes" id="UP000821845"/>
    </source>
</evidence>
<name>A0ACB7SUG3_HYAAI</name>
<sequence>MCVFLSVVALLCGAWYGAKQIGVSLPSISFDERFTPLVYYFNGDANSVAPRSTSAMAELRSWRKAVIVWVEHQLEHLRTDSSYALLRRGLLGNSDLSPIIIVLSAFLLVIMLARCRRRRRESEEVRRSANTPGICLSPFTITKNRRSLGLGVCVSGRTSRTEFHEDDLYPRNGPDGDSASFLEESICPSPQVSDPLGSEDLSPLPRERESTDLRDPFGSPFSSKRLPKALLSPPNEKCMGGPPEDAFGELLHECKHAEPLTFNALLEEMVYSVWDKYPDIMRNACINFHSRKSFSVFDDEERDSCRPYVALYMSYAGRPLSKVEFESALQVRSVVQQLALTLAIGEAALELEHRALTPAHVLVKEAHDQVAPFWLDGRPLLIDMYGVQVTLVDFSTARLKTPGEDSQVLFADLAKMPEGKLMSLGDTFAKVYSVIREDLSRYYPWTNVAYLEALIKMLIKGYEGRFSDAPDEADRQAWRDVCFWLDELPYCGTAGDFVRELIVPSARSTTSLSTL</sequence>
<reference evidence="1" key="1">
    <citation type="submission" date="2020-05" db="EMBL/GenBank/DDBJ databases">
        <title>Large-scale comparative analyses of tick genomes elucidate their genetic diversity and vector capacities.</title>
        <authorList>
            <person name="Jia N."/>
            <person name="Wang J."/>
            <person name="Shi W."/>
            <person name="Du L."/>
            <person name="Sun Y."/>
            <person name="Zhan W."/>
            <person name="Jiang J."/>
            <person name="Wang Q."/>
            <person name="Zhang B."/>
            <person name="Ji P."/>
            <person name="Sakyi L.B."/>
            <person name="Cui X."/>
            <person name="Yuan T."/>
            <person name="Jiang B."/>
            <person name="Yang W."/>
            <person name="Lam T.T.-Y."/>
            <person name="Chang Q."/>
            <person name="Ding S."/>
            <person name="Wang X."/>
            <person name="Zhu J."/>
            <person name="Ruan X."/>
            <person name="Zhao L."/>
            <person name="Wei J."/>
            <person name="Que T."/>
            <person name="Du C."/>
            <person name="Cheng J."/>
            <person name="Dai P."/>
            <person name="Han X."/>
            <person name="Huang E."/>
            <person name="Gao Y."/>
            <person name="Liu J."/>
            <person name="Shao H."/>
            <person name="Ye R."/>
            <person name="Li L."/>
            <person name="Wei W."/>
            <person name="Wang X."/>
            <person name="Wang C."/>
            <person name="Yang T."/>
            <person name="Huo Q."/>
            <person name="Li W."/>
            <person name="Guo W."/>
            <person name="Chen H."/>
            <person name="Zhou L."/>
            <person name="Ni X."/>
            <person name="Tian J."/>
            <person name="Zhou Y."/>
            <person name="Sheng Y."/>
            <person name="Liu T."/>
            <person name="Pan Y."/>
            <person name="Xia L."/>
            <person name="Li J."/>
            <person name="Zhao F."/>
            <person name="Cao W."/>
        </authorList>
    </citation>
    <scope>NUCLEOTIDE SEQUENCE</scope>
    <source>
        <strain evidence="1">Hyas-2018</strain>
    </source>
</reference>
<gene>
    <name evidence="1" type="ORF">HPB50_002546</name>
</gene>
<dbReference type="Proteomes" id="UP000821845">
    <property type="component" value="Chromosome 2"/>
</dbReference>
<organism evidence="1 2">
    <name type="scientific">Hyalomma asiaticum</name>
    <name type="common">Tick</name>
    <dbReference type="NCBI Taxonomy" id="266040"/>
    <lineage>
        <taxon>Eukaryota</taxon>
        <taxon>Metazoa</taxon>
        <taxon>Ecdysozoa</taxon>
        <taxon>Arthropoda</taxon>
        <taxon>Chelicerata</taxon>
        <taxon>Arachnida</taxon>
        <taxon>Acari</taxon>
        <taxon>Parasitiformes</taxon>
        <taxon>Ixodida</taxon>
        <taxon>Ixodoidea</taxon>
        <taxon>Ixodidae</taxon>
        <taxon>Hyalomminae</taxon>
        <taxon>Hyalomma</taxon>
    </lineage>
</organism>
<protein>
    <submittedName>
        <fullName evidence="1">Uncharacterized protein</fullName>
    </submittedName>
</protein>